<reference evidence="1" key="1">
    <citation type="submission" date="2023-08" db="EMBL/GenBank/DDBJ databases">
        <authorList>
            <person name="Audoor S."/>
            <person name="Bilcke G."/>
        </authorList>
    </citation>
    <scope>NUCLEOTIDE SEQUENCE</scope>
</reference>
<evidence type="ECO:0000313" key="1">
    <source>
        <dbReference type="EMBL" id="CAJ1968270.1"/>
    </source>
</evidence>
<accession>A0AAD2GDA2</accession>
<dbReference type="AlphaFoldDB" id="A0AAD2GDA2"/>
<dbReference type="InterPro" id="IPR043502">
    <property type="entry name" value="DNA/RNA_pol_sf"/>
</dbReference>
<name>A0AAD2GDA2_9STRA</name>
<dbReference type="Proteomes" id="UP001295423">
    <property type="component" value="Unassembled WGS sequence"/>
</dbReference>
<proteinExistence type="predicted"/>
<keyword evidence="2" id="KW-1185">Reference proteome</keyword>
<dbReference type="PANTHER" id="PTHR37984">
    <property type="entry name" value="PROTEIN CBG26694"/>
    <property type="match status" value="1"/>
</dbReference>
<dbReference type="PANTHER" id="PTHR37984:SF5">
    <property type="entry name" value="PROTEIN NYNRIN-LIKE"/>
    <property type="match status" value="1"/>
</dbReference>
<organism evidence="1 2">
    <name type="scientific">Cylindrotheca closterium</name>
    <dbReference type="NCBI Taxonomy" id="2856"/>
    <lineage>
        <taxon>Eukaryota</taxon>
        <taxon>Sar</taxon>
        <taxon>Stramenopiles</taxon>
        <taxon>Ochrophyta</taxon>
        <taxon>Bacillariophyta</taxon>
        <taxon>Bacillariophyceae</taxon>
        <taxon>Bacillariophycidae</taxon>
        <taxon>Bacillariales</taxon>
        <taxon>Bacillariaceae</taxon>
        <taxon>Cylindrotheca</taxon>
    </lineage>
</organism>
<dbReference type="SUPFAM" id="SSF56672">
    <property type="entry name" value="DNA/RNA polymerases"/>
    <property type="match status" value="1"/>
</dbReference>
<dbReference type="InterPro" id="IPR050951">
    <property type="entry name" value="Retrovirus_Pol_polyprotein"/>
</dbReference>
<dbReference type="Gene3D" id="3.10.10.10">
    <property type="entry name" value="HIV Type 1 Reverse Transcriptase, subunit A, domain 1"/>
    <property type="match status" value="1"/>
</dbReference>
<evidence type="ECO:0008006" key="3">
    <source>
        <dbReference type="Google" id="ProtNLM"/>
    </source>
</evidence>
<gene>
    <name evidence="1" type="ORF">CYCCA115_LOCUS23161</name>
</gene>
<sequence length="271" mass="31437">MIDFQNHQVKWIDKIISMKYKTQFQNHTNWTIALDRGYLDILDDNDTADDAFILNAKYEATTGAEVASKQVHLTKQQQDQLATALENRQELFDGNLGHHKHEKIHLEVEDGAVPILSKAYSVPRNTNTLFSRNFGIWNLESVNVLKQCGPTEWASPTFIIPKKDGRVQWISDLRELNKVLKRKVYPLPLIDEVVSCCAGYKFFAKLDLTMMYYSFELMMQVKNCYFLLWYRYQTSICPATVSIPYLHACILSQLDSCSYWQNCHSYSKAIL</sequence>
<dbReference type="EMBL" id="CAKOGP040002373">
    <property type="protein sequence ID" value="CAJ1968270.1"/>
    <property type="molecule type" value="Genomic_DNA"/>
</dbReference>
<evidence type="ECO:0000313" key="2">
    <source>
        <dbReference type="Proteomes" id="UP001295423"/>
    </source>
</evidence>
<protein>
    <recommendedName>
        <fullName evidence="3">Reverse transcriptase domain-containing protein</fullName>
    </recommendedName>
</protein>
<comment type="caution">
    <text evidence="1">The sequence shown here is derived from an EMBL/GenBank/DDBJ whole genome shotgun (WGS) entry which is preliminary data.</text>
</comment>